<dbReference type="PANTHER" id="PTHR35792:SF3">
    <property type="entry name" value="IG HYPOTHETICAL 17707"/>
    <property type="match status" value="1"/>
</dbReference>
<dbReference type="RefSeq" id="WP_066195868.1">
    <property type="nucleotide sequence ID" value="NZ_CP194732.1"/>
</dbReference>
<comment type="caution">
    <text evidence="1">The sequence shown here is derived from an EMBL/GenBank/DDBJ whole genome shotgun (WGS) entry which is preliminary data.</text>
</comment>
<evidence type="ECO:0000313" key="1">
    <source>
        <dbReference type="EMBL" id="PKG25989.1"/>
    </source>
</evidence>
<sequence>MKAKTLFLGFVVGGVAAGIATLLSAPASGKDTRKYISIQSKSIALQIKELGEQLKEIKSRLAYVGEEGKEALSTLATDMADSISQWKKDILPHQQELQKEIANIEKSIADLEKTLNVPSK</sequence>
<dbReference type="PANTHER" id="PTHR35792">
    <property type="entry name" value="GENERAL STRESS PROTEIN"/>
    <property type="match status" value="1"/>
</dbReference>
<keyword evidence="2" id="KW-1185">Reference proteome</keyword>
<proteinExistence type="predicted"/>
<dbReference type="AlphaFoldDB" id="A0A2N0Z917"/>
<dbReference type="Proteomes" id="UP000233343">
    <property type="component" value="Unassembled WGS sequence"/>
</dbReference>
<protein>
    <submittedName>
        <fullName evidence="1">YtxH domain-containing protein</fullName>
    </submittedName>
</protein>
<dbReference type="Pfam" id="PF12732">
    <property type="entry name" value="YtxH"/>
    <property type="match status" value="1"/>
</dbReference>
<reference evidence="1 2" key="1">
    <citation type="journal article" date="2010" name="Int. J. Syst. Evol. Microbiol.">
        <title>Bacillus horneckiae sp. nov., isolated from a spacecraft-assembly clean room.</title>
        <authorList>
            <person name="Vaishampayan P."/>
            <person name="Probst A."/>
            <person name="Krishnamurthi S."/>
            <person name="Ghosh S."/>
            <person name="Osman S."/>
            <person name="McDowall A."/>
            <person name="Ruckmani A."/>
            <person name="Mayilraj S."/>
            <person name="Venkateswaran K."/>
        </authorList>
    </citation>
    <scope>NUCLEOTIDE SEQUENCE [LARGE SCALE GENOMIC DNA]</scope>
    <source>
        <strain evidence="2">1PO1SC</strain>
    </source>
</reference>
<dbReference type="InterPro" id="IPR052928">
    <property type="entry name" value="Desiccation-related_membrane"/>
</dbReference>
<evidence type="ECO:0000313" key="2">
    <source>
        <dbReference type="Proteomes" id="UP000233343"/>
    </source>
</evidence>
<gene>
    <name evidence="1" type="ORF">CWS20_26330</name>
</gene>
<name>A0A2N0Z917_9BACI</name>
<organism evidence="1 2">
    <name type="scientific">Cytobacillus horneckiae</name>
    <dbReference type="NCBI Taxonomy" id="549687"/>
    <lineage>
        <taxon>Bacteria</taxon>
        <taxon>Bacillati</taxon>
        <taxon>Bacillota</taxon>
        <taxon>Bacilli</taxon>
        <taxon>Bacillales</taxon>
        <taxon>Bacillaceae</taxon>
        <taxon>Cytobacillus</taxon>
    </lineage>
</organism>
<dbReference type="EMBL" id="PISD01000083">
    <property type="protein sequence ID" value="PKG25989.1"/>
    <property type="molecule type" value="Genomic_DNA"/>
</dbReference>
<accession>A0A2N0Z917</accession>
<dbReference type="InterPro" id="IPR024623">
    <property type="entry name" value="YtxH"/>
</dbReference>